<dbReference type="Pfam" id="PF02990">
    <property type="entry name" value="EMP70"/>
    <property type="match status" value="1"/>
</dbReference>
<reference evidence="9" key="1">
    <citation type="submission" date="2022-11" db="UniProtKB">
        <authorList>
            <consortium name="WormBaseParasite"/>
        </authorList>
    </citation>
    <scope>IDENTIFICATION</scope>
</reference>
<keyword evidence="3" id="KW-0812">Transmembrane</keyword>
<evidence type="ECO:0000256" key="7">
    <source>
        <dbReference type="RuleBase" id="RU363079"/>
    </source>
</evidence>
<dbReference type="GO" id="GO:0016020">
    <property type="term" value="C:membrane"/>
    <property type="evidence" value="ECO:0007669"/>
    <property type="project" value="UniProtKB-SubCell"/>
</dbReference>
<evidence type="ECO:0000256" key="4">
    <source>
        <dbReference type="ARBA" id="ARBA00022729"/>
    </source>
</evidence>
<keyword evidence="8" id="KW-1185">Reference proteome</keyword>
<protein>
    <recommendedName>
        <fullName evidence="7">Transmembrane 9 superfamily member</fullName>
    </recommendedName>
</protein>
<dbReference type="WBParaSite" id="nRc.2.0.1.t09548-RA">
    <property type="protein sequence ID" value="nRc.2.0.1.t09548-RA"/>
    <property type="gene ID" value="nRc.2.0.1.g09548"/>
</dbReference>
<dbReference type="PANTHER" id="PTHR10766">
    <property type="entry name" value="TRANSMEMBRANE 9 SUPERFAMILY PROTEIN"/>
    <property type="match status" value="1"/>
</dbReference>
<evidence type="ECO:0000313" key="8">
    <source>
        <dbReference type="Proteomes" id="UP000887565"/>
    </source>
</evidence>
<evidence type="ECO:0000256" key="2">
    <source>
        <dbReference type="ARBA" id="ARBA00005227"/>
    </source>
</evidence>
<dbReference type="PANTHER" id="PTHR10766:SF176">
    <property type="entry name" value="TRANSMEMBRANE 9 SUPERFAMILY MEMBER"/>
    <property type="match status" value="1"/>
</dbReference>
<evidence type="ECO:0000256" key="1">
    <source>
        <dbReference type="ARBA" id="ARBA00004141"/>
    </source>
</evidence>
<dbReference type="AlphaFoldDB" id="A0A915I5Y7"/>
<organism evidence="8 9">
    <name type="scientific">Romanomermis culicivorax</name>
    <name type="common">Nematode worm</name>
    <dbReference type="NCBI Taxonomy" id="13658"/>
    <lineage>
        <taxon>Eukaryota</taxon>
        <taxon>Metazoa</taxon>
        <taxon>Ecdysozoa</taxon>
        <taxon>Nematoda</taxon>
        <taxon>Enoplea</taxon>
        <taxon>Dorylaimia</taxon>
        <taxon>Mermithida</taxon>
        <taxon>Mermithoidea</taxon>
        <taxon>Mermithidae</taxon>
        <taxon>Romanomermis</taxon>
    </lineage>
</organism>
<evidence type="ECO:0000256" key="6">
    <source>
        <dbReference type="ARBA" id="ARBA00023136"/>
    </source>
</evidence>
<sequence>KFILLPFSTIYNVKTRENKVEHCVNFRSKHRMPTISSYANDISINQTQKYFSDQNARLDNVILSNVTLFVNRLDSDQSVIPYEYHHFDFCLGNENESPVENLGQVLFGERIRPSVYEISFLKEEPCKSLCKKTYSMNNKDDQFKLTQLAKGMMLNYYHHWYAFLNLPLIIDNMPVTFCVKQLAQHQNTCMTGFPMGCYVTQDRRPKDGCGIDPSRYNKPNTFYLFNHVDLTVEYRDMSVDWNMMEENSGGRIVAIKVEPRSIQHLGDKLDCSSDAPPLEIPESPKEGSTLDITYSYSIKFQKSNIKWSSRWDYILESIPQSNIQWFRQ</sequence>
<keyword evidence="6" id="KW-0472">Membrane</keyword>
<proteinExistence type="inferred from homology"/>
<dbReference type="OMA" id="PHPNIQW"/>
<comment type="subcellular location">
    <subcellularLocation>
        <location evidence="1">Membrane</location>
        <topology evidence="1">Multi-pass membrane protein</topology>
    </subcellularLocation>
</comment>
<evidence type="ECO:0000313" key="9">
    <source>
        <dbReference type="WBParaSite" id="nRc.2.0.1.t09548-RA"/>
    </source>
</evidence>
<comment type="similarity">
    <text evidence="2 7">Belongs to the nonaspanin (TM9SF) (TC 9.A.2) family.</text>
</comment>
<dbReference type="InterPro" id="IPR004240">
    <property type="entry name" value="EMP70"/>
</dbReference>
<keyword evidence="4" id="KW-0732">Signal</keyword>
<keyword evidence="5" id="KW-1133">Transmembrane helix</keyword>
<name>A0A915I5Y7_ROMCU</name>
<dbReference type="Proteomes" id="UP000887565">
    <property type="component" value="Unplaced"/>
</dbReference>
<dbReference type="GO" id="GO:0072657">
    <property type="term" value="P:protein localization to membrane"/>
    <property type="evidence" value="ECO:0007669"/>
    <property type="project" value="TreeGrafter"/>
</dbReference>
<accession>A0A915I5Y7</accession>
<evidence type="ECO:0000256" key="5">
    <source>
        <dbReference type="ARBA" id="ARBA00022989"/>
    </source>
</evidence>
<evidence type="ECO:0000256" key="3">
    <source>
        <dbReference type="ARBA" id="ARBA00022692"/>
    </source>
</evidence>